<protein>
    <recommendedName>
        <fullName evidence="3">amidase</fullName>
        <ecNumber evidence="3">3.5.1.4</ecNumber>
    </recommendedName>
</protein>
<dbReference type="PROSITE" id="PS00571">
    <property type="entry name" value="AMIDASES"/>
    <property type="match status" value="1"/>
</dbReference>
<dbReference type="Gene3D" id="3.90.1300.10">
    <property type="entry name" value="Amidase signature (AS) domain"/>
    <property type="match status" value="1"/>
</dbReference>
<reference evidence="5 6" key="1">
    <citation type="submission" date="2024-02" db="EMBL/GenBank/DDBJ databases">
        <title>Whole genome sequencing and characterization of Corynebacterium isolated from the ocular surface of dry eye disease sufferers.</title>
        <authorList>
            <person name="Naqvi M."/>
        </authorList>
    </citation>
    <scope>NUCLEOTIDE SEQUENCE [LARGE SCALE GENOMIC DNA]</scope>
    <source>
        <strain evidence="5 6">PCRF</strain>
    </source>
</reference>
<feature type="domain" description="Amidase" evidence="4">
    <location>
        <begin position="23"/>
        <end position="191"/>
    </location>
</feature>
<organism evidence="5 6">
    <name type="scientific">Corynebacterium mastitidis</name>
    <dbReference type="NCBI Taxonomy" id="161890"/>
    <lineage>
        <taxon>Bacteria</taxon>
        <taxon>Bacillati</taxon>
        <taxon>Actinomycetota</taxon>
        <taxon>Actinomycetes</taxon>
        <taxon>Mycobacteriales</taxon>
        <taxon>Corynebacteriaceae</taxon>
        <taxon>Corynebacterium</taxon>
    </lineage>
</organism>
<keyword evidence="6" id="KW-1185">Reference proteome</keyword>
<dbReference type="RefSeq" id="WP_337890970.1">
    <property type="nucleotide sequence ID" value="NZ_JBAHVI010000011.1"/>
</dbReference>
<dbReference type="Pfam" id="PF01425">
    <property type="entry name" value="Amidase"/>
    <property type="match status" value="1"/>
</dbReference>
<evidence type="ECO:0000256" key="2">
    <source>
        <dbReference type="ARBA" id="ARBA00009199"/>
    </source>
</evidence>
<evidence type="ECO:0000256" key="3">
    <source>
        <dbReference type="ARBA" id="ARBA00012922"/>
    </source>
</evidence>
<evidence type="ECO:0000313" key="5">
    <source>
        <dbReference type="EMBL" id="MEJ4100822.1"/>
    </source>
</evidence>
<proteinExistence type="inferred from homology"/>
<dbReference type="InterPro" id="IPR036928">
    <property type="entry name" value="AS_sf"/>
</dbReference>
<dbReference type="InterPro" id="IPR020556">
    <property type="entry name" value="Amidase_CS"/>
</dbReference>
<dbReference type="PANTHER" id="PTHR11895:SF7">
    <property type="entry name" value="GLUTAMYL-TRNA(GLN) AMIDOTRANSFERASE SUBUNIT A, MITOCHONDRIAL"/>
    <property type="match status" value="1"/>
</dbReference>
<name>A0ABU8P3E4_9CORY</name>
<sequence length="417" mass="43612">MVTQPILVGMPYAPHPAGRSPVEAVERFARAVSGLDASEHGFAHLCVERALARARALERASCLCARPLHGMVIPIKDLYDVAGLPTTFGSRARTRLATRTESFVRDLLERGAVVPGKTATSELGMTAYLEPVGLPAVDNPRWPGRTPGGSSGGAAVAVARGLVDAAHASDGGGSIRIPAAACGVVGYKPPHDARGGALAAQGFITRSVGLSAALHGVALPKRAPRLRVGLLTEPLFARTEVAERWGAAAEHAARLLSRAGHTVFPVSAPAAAPEVFAAFRTLFTARAARVPEAAPGSAMVKHLRERGSALSPEEVRRAERVQATMPTLADADVVLSPTLAWDPPHIGHFSALPPREDFWEQTRWTPWASWFNMNGQAAVSVPCGGAGASVHLGAVTVPPSALLALAREVCDEVAPAR</sequence>
<accession>A0ABU8P3E4</accession>
<evidence type="ECO:0000313" key="6">
    <source>
        <dbReference type="Proteomes" id="UP001359781"/>
    </source>
</evidence>
<comment type="similarity">
    <text evidence="2">Belongs to the amidase family.</text>
</comment>
<comment type="catalytic activity">
    <reaction evidence="1">
        <text>a monocarboxylic acid amide + H2O = a monocarboxylate + NH4(+)</text>
        <dbReference type="Rhea" id="RHEA:12020"/>
        <dbReference type="ChEBI" id="CHEBI:15377"/>
        <dbReference type="ChEBI" id="CHEBI:28938"/>
        <dbReference type="ChEBI" id="CHEBI:35757"/>
        <dbReference type="ChEBI" id="CHEBI:83628"/>
        <dbReference type="EC" id="3.5.1.4"/>
    </reaction>
</comment>
<dbReference type="Proteomes" id="UP001359781">
    <property type="component" value="Unassembled WGS sequence"/>
</dbReference>
<dbReference type="InterPro" id="IPR023631">
    <property type="entry name" value="Amidase_dom"/>
</dbReference>
<dbReference type="EC" id="3.5.1.4" evidence="3"/>
<evidence type="ECO:0000256" key="1">
    <source>
        <dbReference type="ARBA" id="ARBA00001311"/>
    </source>
</evidence>
<dbReference type="PANTHER" id="PTHR11895">
    <property type="entry name" value="TRANSAMIDASE"/>
    <property type="match status" value="1"/>
</dbReference>
<dbReference type="SUPFAM" id="SSF75304">
    <property type="entry name" value="Amidase signature (AS) enzymes"/>
    <property type="match status" value="1"/>
</dbReference>
<comment type="caution">
    <text evidence="5">The sequence shown here is derived from an EMBL/GenBank/DDBJ whole genome shotgun (WGS) entry which is preliminary data.</text>
</comment>
<evidence type="ECO:0000259" key="4">
    <source>
        <dbReference type="Pfam" id="PF01425"/>
    </source>
</evidence>
<dbReference type="EMBL" id="JBAHVJ010000012">
    <property type="protein sequence ID" value="MEJ4100822.1"/>
    <property type="molecule type" value="Genomic_DNA"/>
</dbReference>
<dbReference type="InterPro" id="IPR000120">
    <property type="entry name" value="Amidase"/>
</dbReference>
<gene>
    <name evidence="5" type="ORF">V5S96_10715</name>
</gene>